<evidence type="ECO:0000313" key="1">
    <source>
        <dbReference type="EMBL" id="MBB3209395.1"/>
    </source>
</evidence>
<gene>
    <name evidence="1" type="ORF">FHS27_005235</name>
</gene>
<name>A0A7W5H8T0_9BACT</name>
<sequence>MSVFFCVMFNNTHSRKVIFQVGKKERLDPLVKHRLISFDSQARVRAFVDDLSSDFGLA</sequence>
<reference evidence="1 2" key="1">
    <citation type="submission" date="2020-08" db="EMBL/GenBank/DDBJ databases">
        <title>Genomic Encyclopedia of Type Strains, Phase III (KMG-III): the genomes of soil and plant-associated and newly described type strains.</title>
        <authorList>
            <person name="Whitman W."/>
        </authorList>
    </citation>
    <scope>NUCLEOTIDE SEQUENCE [LARGE SCALE GENOMIC DNA]</scope>
    <source>
        <strain evidence="1 2">CECT 8075</strain>
    </source>
</reference>
<dbReference type="Proteomes" id="UP000536179">
    <property type="component" value="Unassembled WGS sequence"/>
</dbReference>
<dbReference type="EMBL" id="JACHXU010000023">
    <property type="protein sequence ID" value="MBB3209395.1"/>
    <property type="molecule type" value="Genomic_DNA"/>
</dbReference>
<accession>A0A7W5H8T0</accession>
<dbReference type="AlphaFoldDB" id="A0A7W5H8T0"/>
<protein>
    <submittedName>
        <fullName evidence="1">Uncharacterized protein</fullName>
    </submittedName>
</protein>
<organism evidence="1 2">
    <name type="scientific">Aporhodopirellula rubra</name>
    <dbReference type="NCBI Taxonomy" id="980271"/>
    <lineage>
        <taxon>Bacteria</taxon>
        <taxon>Pseudomonadati</taxon>
        <taxon>Planctomycetota</taxon>
        <taxon>Planctomycetia</taxon>
        <taxon>Pirellulales</taxon>
        <taxon>Pirellulaceae</taxon>
        <taxon>Aporhodopirellula</taxon>
    </lineage>
</organism>
<proteinExistence type="predicted"/>
<evidence type="ECO:0000313" key="2">
    <source>
        <dbReference type="Proteomes" id="UP000536179"/>
    </source>
</evidence>
<comment type="caution">
    <text evidence="1">The sequence shown here is derived from an EMBL/GenBank/DDBJ whole genome shotgun (WGS) entry which is preliminary data.</text>
</comment>
<keyword evidence="2" id="KW-1185">Reference proteome</keyword>